<keyword evidence="3" id="KW-1185">Reference proteome</keyword>
<dbReference type="AlphaFoldDB" id="A0A1L9RW83"/>
<evidence type="ECO:0000313" key="2">
    <source>
        <dbReference type="EMBL" id="OJJ39117.1"/>
    </source>
</evidence>
<dbReference type="Proteomes" id="UP000184383">
    <property type="component" value="Unassembled WGS sequence"/>
</dbReference>
<protein>
    <submittedName>
        <fullName evidence="2">Uncharacterized protein</fullName>
    </submittedName>
</protein>
<dbReference type="GeneID" id="63750403"/>
<proteinExistence type="predicted"/>
<evidence type="ECO:0000256" key="1">
    <source>
        <dbReference type="SAM" id="MobiDB-lite"/>
    </source>
</evidence>
<dbReference type="VEuPathDB" id="FungiDB:ASPWEDRAFT_36840"/>
<reference evidence="3" key="1">
    <citation type="journal article" date="2017" name="Genome Biol.">
        <title>Comparative genomics reveals high biological diversity and specific adaptations in the industrially and medically important fungal genus Aspergillus.</title>
        <authorList>
            <person name="de Vries R.P."/>
            <person name="Riley R."/>
            <person name="Wiebenga A."/>
            <person name="Aguilar-Osorio G."/>
            <person name="Amillis S."/>
            <person name="Uchima C.A."/>
            <person name="Anderluh G."/>
            <person name="Asadollahi M."/>
            <person name="Askin M."/>
            <person name="Barry K."/>
            <person name="Battaglia E."/>
            <person name="Bayram O."/>
            <person name="Benocci T."/>
            <person name="Braus-Stromeyer S.A."/>
            <person name="Caldana C."/>
            <person name="Canovas D."/>
            <person name="Cerqueira G.C."/>
            <person name="Chen F."/>
            <person name="Chen W."/>
            <person name="Choi C."/>
            <person name="Clum A."/>
            <person name="Dos Santos R.A."/>
            <person name="Damasio A.R."/>
            <person name="Diallinas G."/>
            <person name="Emri T."/>
            <person name="Fekete E."/>
            <person name="Flipphi M."/>
            <person name="Freyberg S."/>
            <person name="Gallo A."/>
            <person name="Gournas C."/>
            <person name="Habgood R."/>
            <person name="Hainaut M."/>
            <person name="Harispe M.L."/>
            <person name="Henrissat B."/>
            <person name="Hilden K.S."/>
            <person name="Hope R."/>
            <person name="Hossain A."/>
            <person name="Karabika E."/>
            <person name="Karaffa L."/>
            <person name="Karanyi Z."/>
            <person name="Krasevec N."/>
            <person name="Kuo A."/>
            <person name="Kusch H."/>
            <person name="LaButti K."/>
            <person name="Lagendijk E.L."/>
            <person name="Lapidus A."/>
            <person name="Levasseur A."/>
            <person name="Lindquist E."/>
            <person name="Lipzen A."/>
            <person name="Logrieco A.F."/>
            <person name="MacCabe A."/>
            <person name="Maekelae M.R."/>
            <person name="Malavazi I."/>
            <person name="Melin P."/>
            <person name="Meyer V."/>
            <person name="Mielnichuk N."/>
            <person name="Miskei M."/>
            <person name="Molnar A.P."/>
            <person name="Mule G."/>
            <person name="Ngan C.Y."/>
            <person name="Orejas M."/>
            <person name="Orosz E."/>
            <person name="Ouedraogo J.P."/>
            <person name="Overkamp K.M."/>
            <person name="Park H.-S."/>
            <person name="Perrone G."/>
            <person name="Piumi F."/>
            <person name="Punt P.J."/>
            <person name="Ram A.F."/>
            <person name="Ramon A."/>
            <person name="Rauscher S."/>
            <person name="Record E."/>
            <person name="Riano-Pachon D.M."/>
            <person name="Robert V."/>
            <person name="Roehrig J."/>
            <person name="Ruller R."/>
            <person name="Salamov A."/>
            <person name="Salih N.S."/>
            <person name="Samson R.A."/>
            <person name="Sandor E."/>
            <person name="Sanguinetti M."/>
            <person name="Schuetze T."/>
            <person name="Sepcic K."/>
            <person name="Shelest E."/>
            <person name="Sherlock G."/>
            <person name="Sophianopoulou V."/>
            <person name="Squina F.M."/>
            <person name="Sun H."/>
            <person name="Susca A."/>
            <person name="Todd R.B."/>
            <person name="Tsang A."/>
            <person name="Unkles S.E."/>
            <person name="van de Wiele N."/>
            <person name="van Rossen-Uffink D."/>
            <person name="Oliveira J.V."/>
            <person name="Vesth T.C."/>
            <person name="Visser J."/>
            <person name="Yu J.-H."/>
            <person name="Zhou M."/>
            <person name="Andersen M.R."/>
            <person name="Archer D.B."/>
            <person name="Baker S.E."/>
            <person name="Benoit I."/>
            <person name="Brakhage A.A."/>
            <person name="Braus G.H."/>
            <person name="Fischer R."/>
            <person name="Frisvad J.C."/>
            <person name="Goldman G.H."/>
            <person name="Houbraken J."/>
            <person name="Oakley B."/>
            <person name="Pocsi I."/>
            <person name="Scazzocchio C."/>
            <person name="Seiboth B."/>
            <person name="vanKuyk P.A."/>
            <person name="Wortman J."/>
            <person name="Dyer P.S."/>
            <person name="Grigoriev I.V."/>
        </authorList>
    </citation>
    <scope>NUCLEOTIDE SEQUENCE [LARGE SCALE GENOMIC DNA]</scope>
    <source>
        <strain evidence="3">DTO 134E9</strain>
    </source>
</reference>
<sequence>MTVAFFISIYMRKYPYRTTYTSSNLTKLILKSNEGVVPVCLGTCSSLVSIPNLSTINAICLHICANAPSAPDTAPRPVDVRQHANRRRGAPVRVYFWPRGVRSVDSAFWVECRGVGPPEVMGVVDGFRADADVGSCGDEAVGDGCVADGFAEEREGGIEAGGFDDEGVEEGRPS</sequence>
<organism evidence="2 3">
    <name type="scientific">Aspergillus wentii DTO 134E9</name>
    <dbReference type="NCBI Taxonomy" id="1073089"/>
    <lineage>
        <taxon>Eukaryota</taxon>
        <taxon>Fungi</taxon>
        <taxon>Dikarya</taxon>
        <taxon>Ascomycota</taxon>
        <taxon>Pezizomycotina</taxon>
        <taxon>Eurotiomycetes</taxon>
        <taxon>Eurotiomycetidae</taxon>
        <taxon>Eurotiales</taxon>
        <taxon>Aspergillaceae</taxon>
        <taxon>Aspergillus</taxon>
        <taxon>Aspergillus subgen. Cremei</taxon>
    </lineage>
</organism>
<evidence type="ECO:0000313" key="3">
    <source>
        <dbReference type="Proteomes" id="UP000184383"/>
    </source>
</evidence>
<gene>
    <name evidence="2" type="ORF">ASPWEDRAFT_36840</name>
</gene>
<accession>A0A1L9RW83</accession>
<dbReference type="EMBL" id="KV878210">
    <property type="protein sequence ID" value="OJJ39117.1"/>
    <property type="molecule type" value="Genomic_DNA"/>
</dbReference>
<name>A0A1L9RW83_ASPWE</name>
<dbReference type="RefSeq" id="XP_040692793.1">
    <property type="nucleotide sequence ID" value="XM_040834555.1"/>
</dbReference>
<feature type="region of interest" description="Disordered" evidence="1">
    <location>
        <begin position="155"/>
        <end position="174"/>
    </location>
</feature>